<evidence type="ECO:0000313" key="2">
    <source>
        <dbReference type="EMBL" id="PDZ94019.1"/>
    </source>
</evidence>
<dbReference type="InterPro" id="IPR040607">
    <property type="entry name" value="ALP_N"/>
</dbReference>
<name>A0A9X6SRX6_BACCE</name>
<dbReference type="EMBL" id="NVMX01000288">
    <property type="protein sequence ID" value="PDZ94019.1"/>
    <property type="molecule type" value="Genomic_DNA"/>
</dbReference>
<evidence type="ECO:0000313" key="3">
    <source>
        <dbReference type="Proteomes" id="UP000219922"/>
    </source>
</evidence>
<gene>
    <name evidence="2" type="ORF">CON36_36030</name>
</gene>
<dbReference type="AlphaFoldDB" id="A0A9X6SRX6"/>
<evidence type="ECO:0000259" key="1">
    <source>
        <dbReference type="Pfam" id="PF17989"/>
    </source>
</evidence>
<dbReference type="RefSeq" id="WP_098007373.1">
    <property type="nucleotide sequence ID" value="NZ_NVMX01000288.1"/>
</dbReference>
<protein>
    <recommendedName>
        <fullName evidence="1">Actin-like protein N-terminal domain-containing protein</fullName>
    </recommendedName>
</protein>
<feature type="domain" description="Actin-like protein N-terminal" evidence="1">
    <location>
        <begin position="9"/>
        <end position="151"/>
    </location>
</feature>
<dbReference type="InterPro" id="IPR043129">
    <property type="entry name" value="ATPase_NBD"/>
</dbReference>
<sequence>MDSIRSISIDCGNLSVKSKSDLGELHYPNTIREEGYFESQPIFGNLTQSKDVGVTFEGEKLVVGETDERSRFSLDVNISRYKTSDFRKMFLMAVFKHIRAHGDEVRVVTGIPGRQYRNLEMREEAIQDIKSLEGHYEMNGIAFEIVEIIIELQPIATTKYLAFHENGEPKQGAQEFANSKILVVDLGMGSSDVTIVENGMMTDVFELQYSMYNVYDEIISEMQNMKIDGKASILASENLTSQRIEKQIRESMIQNENRAIYIASNKEAFDITEIVHSKFYWGANAFLQNLRANKINFESFANVVLTGGGTHTLLYYLKHSLVDYQNNPRVKFRMPDNVIMANARGYYIVACNPDRFLTRI</sequence>
<proteinExistence type="predicted"/>
<organism evidence="2 3">
    <name type="scientific">Bacillus cereus</name>
    <dbReference type="NCBI Taxonomy" id="1396"/>
    <lineage>
        <taxon>Bacteria</taxon>
        <taxon>Bacillati</taxon>
        <taxon>Bacillota</taxon>
        <taxon>Bacilli</taxon>
        <taxon>Bacillales</taxon>
        <taxon>Bacillaceae</taxon>
        <taxon>Bacillus</taxon>
        <taxon>Bacillus cereus group</taxon>
    </lineage>
</organism>
<dbReference type="CDD" id="cd24021">
    <property type="entry name" value="ASKHA_NBD_ParM_Psk41-like"/>
    <property type="match status" value="1"/>
</dbReference>
<reference evidence="2 3" key="1">
    <citation type="submission" date="2017-09" db="EMBL/GenBank/DDBJ databases">
        <title>Large-scale bioinformatics analysis of Bacillus genomes uncovers conserved roles of natural products in bacterial physiology.</title>
        <authorList>
            <consortium name="Agbiome Team Llc"/>
            <person name="Bleich R.M."/>
            <person name="Grubbs K.J."/>
            <person name="Santa Maria K.C."/>
            <person name="Allen S.E."/>
            <person name="Farag S."/>
            <person name="Shank E.A."/>
            <person name="Bowers A."/>
        </authorList>
    </citation>
    <scope>NUCLEOTIDE SEQUENCE [LARGE SCALE GENOMIC DNA]</scope>
    <source>
        <strain evidence="2 3">AFS092789</strain>
    </source>
</reference>
<accession>A0A9X6SRX6</accession>
<dbReference type="SUPFAM" id="SSF53067">
    <property type="entry name" value="Actin-like ATPase domain"/>
    <property type="match status" value="2"/>
</dbReference>
<comment type="caution">
    <text evidence="2">The sequence shown here is derived from an EMBL/GenBank/DDBJ whole genome shotgun (WGS) entry which is preliminary data.</text>
</comment>
<dbReference type="Pfam" id="PF17989">
    <property type="entry name" value="ALP_N"/>
    <property type="match status" value="1"/>
</dbReference>
<dbReference type="Gene3D" id="3.30.420.40">
    <property type="match status" value="2"/>
</dbReference>
<dbReference type="Proteomes" id="UP000219922">
    <property type="component" value="Unassembled WGS sequence"/>
</dbReference>